<comment type="caution">
    <text evidence="1">The sequence shown here is derived from an EMBL/GenBank/DDBJ whole genome shotgun (WGS) entry which is preliminary data.</text>
</comment>
<evidence type="ECO:0000313" key="2">
    <source>
        <dbReference type="Proteomes" id="UP000719267"/>
    </source>
</evidence>
<evidence type="ECO:0000313" key="1">
    <source>
        <dbReference type="EMBL" id="MBW2962290.1"/>
    </source>
</evidence>
<gene>
    <name evidence="1" type="ORF">KW502_10810</name>
</gene>
<dbReference type="RefSeq" id="WP_219040575.1">
    <property type="nucleotide sequence ID" value="NZ_JAHWDF010000011.1"/>
</dbReference>
<dbReference type="Proteomes" id="UP000719267">
    <property type="component" value="Unassembled WGS sequence"/>
</dbReference>
<sequence>MSITKITVKTNSWDSEIQEFIPTEKEYTTEDQPFLEDLVLEHLNDQSIKDYALENCDVVEEQSKKEKDTTIFKTHLLIEELKLRGFEVLKCETLADTDRFEKLKEKLEL</sequence>
<proteinExistence type="predicted"/>
<organism evidence="1 2">
    <name type="scientific">Mesonia aestuariivivens</name>
    <dbReference type="NCBI Taxonomy" id="2796128"/>
    <lineage>
        <taxon>Bacteria</taxon>
        <taxon>Pseudomonadati</taxon>
        <taxon>Bacteroidota</taxon>
        <taxon>Flavobacteriia</taxon>
        <taxon>Flavobacteriales</taxon>
        <taxon>Flavobacteriaceae</taxon>
        <taxon>Mesonia</taxon>
    </lineage>
</organism>
<accession>A0ABS6W354</accession>
<protein>
    <submittedName>
        <fullName evidence="1">Uncharacterized protein</fullName>
    </submittedName>
</protein>
<dbReference type="EMBL" id="JAHWDF010000011">
    <property type="protein sequence ID" value="MBW2962290.1"/>
    <property type="molecule type" value="Genomic_DNA"/>
</dbReference>
<keyword evidence="2" id="KW-1185">Reference proteome</keyword>
<name>A0ABS6W354_9FLAO</name>
<reference evidence="1 2" key="1">
    <citation type="submission" date="2021-07" db="EMBL/GenBank/DDBJ databases">
        <title>Mesonia aestuariivivens sp. nov., isolated from a tidal flat.</title>
        <authorList>
            <person name="Kim Y.-O."/>
            <person name="Yoon J.-H."/>
        </authorList>
    </citation>
    <scope>NUCLEOTIDE SEQUENCE [LARGE SCALE GENOMIC DNA]</scope>
    <source>
        <strain evidence="1 2">JHPTF-M18</strain>
    </source>
</reference>